<dbReference type="InterPro" id="IPR036179">
    <property type="entry name" value="Ig-like_dom_sf"/>
</dbReference>
<dbReference type="InParanoid" id="A0A5G3KQA6"/>
<evidence type="ECO:0000259" key="12">
    <source>
        <dbReference type="PROSITE" id="PS50835"/>
    </source>
</evidence>
<comment type="similarity">
    <text evidence="9">Belongs to the SKINT family.</text>
</comment>
<dbReference type="InterPro" id="IPR013106">
    <property type="entry name" value="Ig_V-set"/>
</dbReference>
<dbReference type="Ensembl" id="ENSXETT00000077971">
    <property type="protein sequence ID" value="ENSXETP00000100524"/>
    <property type="gene ID" value="ENSXETG00000006889"/>
</dbReference>
<dbReference type="GO" id="GO:1903037">
    <property type="term" value="P:regulation of leukocyte cell-cell adhesion"/>
    <property type="evidence" value="ECO:0007669"/>
    <property type="project" value="UniProtKB-ARBA"/>
</dbReference>
<accession>A0A5G3KQA6</accession>
<feature type="chain" id="PRO_5030120626" description="Ig-like domain-containing protein" evidence="11">
    <location>
        <begin position="25"/>
        <end position="408"/>
    </location>
</feature>
<dbReference type="FunCoup" id="A0A5G3KQA6">
    <property type="interactions" value="284"/>
</dbReference>
<dbReference type="InterPro" id="IPR050504">
    <property type="entry name" value="IgSF_BTN/MOG"/>
</dbReference>
<keyword evidence="8" id="KW-0393">Immunoglobulin domain</keyword>
<comment type="subcellular location">
    <subcellularLocation>
        <location evidence="1">Membrane</location>
    </subcellularLocation>
</comment>
<dbReference type="SMART" id="SM00406">
    <property type="entry name" value="IGv"/>
    <property type="match status" value="1"/>
</dbReference>
<evidence type="ECO:0000256" key="11">
    <source>
        <dbReference type="SAM" id="SignalP"/>
    </source>
</evidence>
<evidence type="ECO:0000256" key="1">
    <source>
        <dbReference type="ARBA" id="ARBA00004370"/>
    </source>
</evidence>
<dbReference type="InterPro" id="IPR003599">
    <property type="entry name" value="Ig_sub"/>
</dbReference>
<organism evidence="13">
    <name type="scientific">Xenopus tropicalis</name>
    <name type="common">Western clawed frog</name>
    <name type="synonym">Silurana tropicalis</name>
    <dbReference type="NCBI Taxonomy" id="8364"/>
    <lineage>
        <taxon>Eukaryota</taxon>
        <taxon>Metazoa</taxon>
        <taxon>Chordata</taxon>
        <taxon>Craniata</taxon>
        <taxon>Vertebrata</taxon>
        <taxon>Euteleostomi</taxon>
        <taxon>Amphibia</taxon>
        <taxon>Batrachia</taxon>
        <taxon>Anura</taxon>
        <taxon>Pipoidea</taxon>
        <taxon>Pipidae</taxon>
        <taxon>Xenopodinae</taxon>
        <taxon>Xenopus</taxon>
        <taxon>Silurana</taxon>
    </lineage>
</organism>
<evidence type="ECO:0000256" key="6">
    <source>
        <dbReference type="ARBA" id="ARBA00023157"/>
    </source>
</evidence>
<dbReference type="PANTHER" id="PTHR24100:SF144">
    <property type="entry name" value="SELECTION AND UPKEEP OF INTRAEPITHELIAL T-CELLS PROTEIN 2 ISOFORM X1"/>
    <property type="match status" value="1"/>
</dbReference>
<dbReference type="FunFam" id="2.60.40.10:FF:000142">
    <property type="entry name" value="V-set domain-containing T-cell activation inhibitor 1"/>
    <property type="match status" value="1"/>
</dbReference>
<keyword evidence="2 10" id="KW-0812">Transmembrane</keyword>
<keyword evidence="7" id="KW-0325">Glycoprotein</keyword>
<dbReference type="Pfam" id="PF07686">
    <property type="entry name" value="V-set"/>
    <property type="match status" value="1"/>
</dbReference>
<dbReference type="GO" id="GO:0042110">
    <property type="term" value="P:T cell activation"/>
    <property type="evidence" value="ECO:0007669"/>
    <property type="project" value="UniProtKB-ARBA"/>
</dbReference>
<evidence type="ECO:0000256" key="3">
    <source>
        <dbReference type="ARBA" id="ARBA00022729"/>
    </source>
</evidence>
<name>A0A5G3KQA6_XENTR</name>
<reference evidence="13" key="2">
    <citation type="submission" date="2020-05" db="UniProtKB">
        <authorList>
            <consortium name="Ensembl"/>
        </authorList>
    </citation>
    <scope>IDENTIFICATION</scope>
</reference>
<evidence type="ECO:0000313" key="13">
    <source>
        <dbReference type="Ensembl" id="ENSXETP00000100524"/>
    </source>
</evidence>
<proteinExistence type="inferred from homology"/>
<sequence length="408" mass="45898">MASIMNNIMIASFILWALYTECLSVRFKVSSIPSVSVALGSDVVLPCTLTPEKNGEEMEIRWFKKIYQPYAHLYMNGKDDYTAQMPQFANRTELLKENITRGIFPLKIHKVTAQDSGEYHCYVESSHHHSMAAVQLQVTAVGTVPVISSITDGAVSCESRDWHPKPSLSWTDNEGNKINSSMMKVLRDENNLYYIISIIQQPSASNITCTVSNSINHSNDSRQIRGLEHSQTSRNTHSRVYVIGAGIILIFFGCICFLLRSLGDIWDKHGDLQRKYGDIWDKHGALQRKYKALLATQPKPACCPIRQRREGARVQENAPGILKYILTHLWNIKWNPTHRSSFSSLTCWLIKRMLTAPFIRSLFTLPHRGKTSSMTSTVAVSASTLQEEFMSVTLYSGAILPQALPLGA</sequence>
<dbReference type="SUPFAM" id="SSF48726">
    <property type="entry name" value="Immunoglobulin"/>
    <property type="match status" value="2"/>
</dbReference>
<feature type="domain" description="Ig-like" evidence="12">
    <location>
        <begin position="27"/>
        <end position="139"/>
    </location>
</feature>
<dbReference type="PANTHER" id="PTHR24100">
    <property type="entry name" value="BUTYROPHILIN"/>
    <property type="match status" value="1"/>
</dbReference>
<dbReference type="GO" id="GO:0016020">
    <property type="term" value="C:membrane"/>
    <property type="evidence" value="ECO:0007669"/>
    <property type="project" value="UniProtKB-SubCell"/>
</dbReference>
<evidence type="ECO:0000256" key="5">
    <source>
        <dbReference type="ARBA" id="ARBA00023136"/>
    </source>
</evidence>
<dbReference type="InterPro" id="IPR053896">
    <property type="entry name" value="BTN3A2-like_Ig-C"/>
</dbReference>
<dbReference type="InterPro" id="IPR013783">
    <property type="entry name" value="Ig-like_fold"/>
</dbReference>
<dbReference type="Bgee" id="ENSXETG00000006889">
    <property type="expression patterns" value="Expressed in blastula and 12 other cell types or tissues"/>
</dbReference>
<dbReference type="PROSITE" id="PS50835">
    <property type="entry name" value="IG_LIKE"/>
    <property type="match status" value="2"/>
</dbReference>
<dbReference type="InterPro" id="IPR007110">
    <property type="entry name" value="Ig-like_dom"/>
</dbReference>
<keyword evidence="3 11" id="KW-0732">Signal</keyword>
<keyword evidence="4 10" id="KW-1133">Transmembrane helix</keyword>
<dbReference type="GO" id="GO:0050863">
    <property type="term" value="P:regulation of T cell activation"/>
    <property type="evidence" value="ECO:0007669"/>
    <property type="project" value="UniProtKB-ARBA"/>
</dbReference>
<evidence type="ECO:0000256" key="10">
    <source>
        <dbReference type="SAM" id="Phobius"/>
    </source>
</evidence>
<evidence type="ECO:0000256" key="2">
    <source>
        <dbReference type="ARBA" id="ARBA00022692"/>
    </source>
</evidence>
<dbReference type="Pfam" id="PF22705">
    <property type="entry name" value="C2-set_3"/>
    <property type="match status" value="1"/>
</dbReference>
<keyword evidence="6" id="KW-1015">Disulfide bond</keyword>
<dbReference type="Gene3D" id="2.60.40.10">
    <property type="entry name" value="Immunoglobulins"/>
    <property type="match status" value="2"/>
</dbReference>
<dbReference type="AlphaFoldDB" id="A0A5G3KQA6"/>
<feature type="domain" description="Ig-like" evidence="12">
    <location>
        <begin position="148"/>
        <end position="225"/>
    </location>
</feature>
<reference evidence="13" key="1">
    <citation type="journal article" date="2010" name="Science">
        <title>The genome of the Western clawed frog Xenopus tropicalis.</title>
        <authorList>
            <person name="Hellsten U."/>
            <person name="Harland R.M."/>
            <person name="Gilchrist M.J."/>
            <person name="Hendrix D."/>
            <person name="Jurka J."/>
            <person name="Kapitonov V."/>
            <person name="Ovcharenko I."/>
            <person name="Putnam N.H."/>
            <person name="Shu S."/>
            <person name="Taher L."/>
            <person name="Blitz I.L."/>
            <person name="Blumberg B."/>
            <person name="Dichmann D.S."/>
            <person name="Dubchak I."/>
            <person name="Amaya E."/>
            <person name="Detter J.C."/>
            <person name="Fletcher R."/>
            <person name="Gerhard D.S."/>
            <person name="Goodstein D."/>
            <person name="Graves T."/>
            <person name="Grigoriev I.V."/>
            <person name="Grimwood J."/>
            <person name="Kawashima T."/>
            <person name="Lindquist E."/>
            <person name="Lucas S.M."/>
            <person name="Mead P.E."/>
            <person name="Mitros T."/>
            <person name="Ogino H."/>
            <person name="Ohta Y."/>
            <person name="Poliakov A.V."/>
            <person name="Pollet N."/>
            <person name="Robert J."/>
            <person name="Salamov A."/>
            <person name="Sater A.K."/>
            <person name="Schmutz J."/>
            <person name="Terry A."/>
            <person name="Vize P.D."/>
            <person name="Warren W.C."/>
            <person name="Wells D."/>
            <person name="Wills A."/>
            <person name="Wilson R.K."/>
            <person name="Zimmerman L.B."/>
            <person name="Zorn A.M."/>
            <person name="Grainger R."/>
            <person name="Grammer T."/>
            <person name="Khokha M.K."/>
            <person name="Richardson P.M."/>
            <person name="Rokhsar D.S."/>
        </authorList>
    </citation>
    <scope>NUCLEOTIDE SEQUENCE [LARGE SCALE GENOMIC DNA]</scope>
    <source>
        <strain evidence="13">Nigerian</strain>
    </source>
</reference>
<evidence type="ECO:0000256" key="9">
    <source>
        <dbReference type="ARBA" id="ARBA00038221"/>
    </source>
</evidence>
<feature type="signal peptide" evidence="11">
    <location>
        <begin position="1"/>
        <end position="24"/>
    </location>
</feature>
<protein>
    <recommendedName>
        <fullName evidence="12">Ig-like domain-containing protein</fullName>
    </recommendedName>
</protein>
<dbReference type="GeneTree" id="ENSGT01120000271914"/>
<dbReference type="SMART" id="SM00409">
    <property type="entry name" value="IG"/>
    <property type="match status" value="1"/>
</dbReference>
<keyword evidence="5 10" id="KW-0472">Membrane</keyword>
<feature type="transmembrane region" description="Helical" evidence="10">
    <location>
        <begin position="240"/>
        <end position="259"/>
    </location>
</feature>
<dbReference type="FunFam" id="2.60.40.10:FF:000088">
    <property type="entry name" value="Butyrophilin subfamily 1 member A1"/>
    <property type="match status" value="1"/>
</dbReference>
<evidence type="ECO:0000256" key="7">
    <source>
        <dbReference type="ARBA" id="ARBA00023180"/>
    </source>
</evidence>
<evidence type="ECO:0000256" key="4">
    <source>
        <dbReference type="ARBA" id="ARBA00022989"/>
    </source>
</evidence>
<evidence type="ECO:0000256" key="8">
    <source>
        <dbReference type="ARBA" id="ARBA00023319"/>
    </source>
</evidence>